<dbReference type="PANTHER" id="PTHR30250:SF30">
    <property type="entry name" value="LIPID III FLIPPASE"/>
    <property type="match status" value="1"/>
</dbReference>
<keyword evidence="2" id="KW-1003">Cell membrane</keyword>
<proteinExistence type="predicted"/>
<feature type="transmembrane region" description="Helical" evidence="6">
    <location>
        <begin position="394"/>
        <end position="413"/>
    </location>
</feature>
<dbReference type="Proteomes" id="UP000242515">
    <property type="component" value="Unassembled WGS sequence"/>
</dbReference>
<evidence type="ECO:0000313" key="8">
    <source>
        <dbReference type="Proteomes" id="UP000242515"/>
    </source>
</evidence>
<reference evidence="8" key="1">
    <citation type="submission" date="2016-10" db="EMBL/GenBank/DDBJ databases">
        <authorList>
            <person name="Varghese N."/>
            <person name="Submissions S."/>
        </authorList>
    </citation>
    <scope>NUCLEOTIDE SEQUENCE [LARGE SCALE GENOMIC DNA]</scope>
    <source>
        <strain evidence="8">8N4</strain>
    </source>
</reference>
<dbReference type="STRING" id="988801.SAMN05216522_10887"/>
<feature type="transmembrane region" description="Helical" evidence="6">
    <location>
        <begin position="362"/>
        <end position="382"/>
    </location>
</feature>
<protein>
    <submittedName>
        <fullName evidence="7">Antigen flippase</fullName>
    </submittedName>
</protein>
<organism evidence="7 8">
    <name type="scientific">Rosenbergiella nectarea</name>
    <dbReference type="NCBI Taxonomy" id="988801"/>
    <lineage>
        <taxon>Bacteria</taxon>
        <taxon>Pseudomonadati</taxon>
        <taxon>Pseudomonadota</taxon>
        <taxon>Gammaproteobacteria</taxon>
        <taxon>Enterobacterales</taxon>
        <taxon>Erwiniaceae</taxon>
        <taxon>Rosenbergiella</taxon>
    </lineage>
</organism>
<sequence length="415" mass="45607">MSFARASIWTATSTLTKILCGLVIIKLLAVTYGPEGIGLASNYRQLITVLSVMAGAGIFNGVTRYVAEYQDSSHPLRQLSATASTLVLGAGMLIALVFLLFAEPISQGLFGHHDYAQVIRYLAFLQCGIGWANLLQAKLKGIKDARSNAMIIMGGCLLAVPGYLVCWSLGGYTGALVGLAVVPAIALLPAAYFYQRSTPERLGPLRLGWNTEMAGRLLKYTLMTGITAVTLPLAWVVMRHQLADYDDWQAVGLWQGVASVSDAYLQFITATFSVWLLPALSRLQEKKAIATEIRRTLLRVIPVVTVLSFAVWLLRDQVIALLFSSQFIAMRDLFAWQLPGDICKVAAYVFGYLVIARGSLRAYILTEITQFCLLLATSHWLIAENGVLGAVQAYSITYSCYLLLVVAAFFYWYRK</sequence>
<accession>A0A1H9JVH7</accession>
<dbReference type="Pfam" id="PF01943">
    <property type="entry name" value="Polysacc_synt"/>
    <property type="match status" value="1"/>
</dbReference>
<feature type="transmembrane region" description="Helical" evidence="6">
    <location>
        <begin position="79"/>
        <end position="102"/>
    </location>
</feature>
<name>A0A1H9JVH7_9GAMM</name>
<evidence type="ECO:0000256" key="6">
    <source>
        <dbReference type="SAM" id="Phobius"/>
    </source>
</evidence>
<feature type="transmembrane region" description="Helical" evidence="6">
    <location>
        <begin position="118"/>
        <end position="137"/>
    </location>
</feature>
<dbReference type="RefSeq" id="WP_092676672.1">
    <property type="nucleotide sequence ID" value="NZ_FOGC01000008.1"/>
</dbReference>
<evidence type="ECO:0000256" key="5">
    <source>
        <dbReference type="ARBA" id="ARBA00023136"/>
    </source>
</evidence>
<feature type="transmembrane region" description="Helical" evidence="6">
    <location>
        <begin position="263"/>
        <end position="284"/>
    </location>
</feature>
<keyword evidence="5 6" id="KW-0472">Membrane</keyword>
<comment type="subcellular location">
    <subcellularLocation>
        <location evidence="1">Cell membrane</location>
        <topology evidence="1">Multi-pass membrane protein</topology>
    </subcellularLocation>
</comment>
<dbReference type="GO" id="GO:0005886">
    <property type="term" value="C:plasma membrane"/>
    <property type="evidence" value="ECO:0007669"/>
    <property type="project" value="UniProtKB-SubCell"/>
</dbReference>
<feature type="transmembrane region" description="Helical" evidence="6">
    <location>
        <begin position="149"/>
        <end position="170"/>
    </location>
</feature>
<dbReference type="InterPro" id="IPR002797">
    <property type="entry name" value="Polysacc_synth"/>
</dbReference>
<evidence type="ECO:0000256" key="1">
    <source>
        <dbReference type="ARBA" id="ARBA00004651"/>
    </source>
</evidence>
<keyword evidence="8" id="KW-1185">Reference proteome</keyword>
<evidence type="ECO:0000256" key="4">
    <source>
        <dbReference type="ARBA" id="ARBA00022989"/>
    </source>
</evidence>
<dbReference type="AlphaFoldDB" id="A0A1H9JVH7"/>
<keyword evidence="3 6" id="KW-0812">Transmembrane</keyword>
<feature type="transmembrane region" description="Helical" evidence="6">
    <location>
        <begin position="176"/>
        <end position="196"/>
    </location>
</feature>
<gene>
    <name evidence="7" type="ORF">SAMN05216522_10887</name>
</gene>
<evidence type="ECO:0000313" key="7">
    <source>
        <dbReference type="EMBL" id="SEQ90830.1"/>
    </source>
</evidence>
<evidence type="ECO:0000256" key="2">
    <source>
        <dbReference type="ARBA" id="ARBA00022475"/>
    </source>
</evidence>
<dbReference type="CDD" id="cd13125">
    <property type="entry name" value="MATE_like_10"/>
    <property type="match status" value="1"/>
</dbReference>
<evidence type="ECO:0000256" key="3">
    <source>
        <dbReference type="ARBA" id="ARBA00022692"/>
    </source>
</evidence>
<feature type="transmembrane region" description="Helical" evidence="6">
    <location>
        <begin position="45"/>
        <end position="67"/>
    </location>
</feature>
<dbReference type="NCBIfam" id="NF011679">
    <property type="entry name" value="PRK15099.1"/>
    <property type="match status" value="1"/>
</dbReference>
<dbReference type="InterPro" id="IPR050833">
    <property type="entry name" value="Poly_Biosynth_Transport"/>
</dbReference>
<feature type="transmembrane region" description="Helical" evidence="6">
    <location>
        <begin position="217"/>
        <end position="238"/>
    </location>
</feature>
<dbReference type="PANTHER" id="PTHR30250">
    <property type="entry name" value="PST FAMILY PREDICTED COLANIC ACID TRANSPORTER"/>
    <property type="match status" value="1"/>
</dbReference>
<feature type="transmembrane region" description="Helical" evidence="6">
    <location>
        <begin position="12"/>
        <end position="33"/>
    </location>
</feature>
<dbReference type="EMBL" id="FOGC01000008">
    <property type="protein sequence ID" value="SEQ90830.1"/>
    <property type="molecule type" value="Genomic_DNA"/>
</dbReference>
<keyword evidence="4 6" id="KW-1133">Transmembrane helix</keyword>
<dbReference type="GO" id="GO:0009246">
    <property type="term" value="P:enterobacterial common antigen biosynthetic process"/>
    <property type="evidence" value="ECO:0007669"/>
    <property type="project" value="InterPro"/>
</dbReference>
<feature type="transmembrane region" description="Helical" evidence="6">
    <location>
        <begin position="334"/>
        <end position="355"/>
    </location>
</feature>
<feature type="transmembrane region" description="Helical" evidence="6">
    <location>
        <begin position="296"/>
        <end position="314"/>
    </location>
</feature>
<dbReference type="OrthoDB" id="9769862at2"/>
<dbReference type="InterPro" id="IPR044550">
    <property type="entry name" value="WzxE"/>
</dbReference>